<proteinExistence type="predicted"/>
<evidence type="ECO:0000313" key="2">
    <source>
        <dbReference type="Proteomes" id="UP000176429"/>
    </source>
</evidence>
<accession>A0A1G2NZG0</accession>
<dbReference type="Proteomes" id="UP000176429">
    <property type="component" value="Unassembled WGS sequence"/>
</dbReference>
<comment type="caution">
    <text evidence="1">The sequence shown here is derived from an EMBL/GenBank/DDBJ whole genome shotgun (WGS) entry which is preliminary data.</text>
</comment>
<sequence length="148" mass="17266">MNDANVESIAQLREIIKLTKQVEFQSLPKDKMYRWMSETLTRFKYHKRVTPKKDRGIILTYICQMTGLSRSHAKCLCRRKKKVGKLVRITETRNSFPTFYDPSDIALLVKTDNAHGRLSGKATSEILDREYGIFGKTEYEKISPTFRN</sequence>
<dbReference type="AlphaFoldDB" id="A0A1G2NZG0"/>
<protein>
    <submittedName>
        <fullName evidence="1">Uncharacterized protein</fullName>
    </submittedName>
</protein>
<name>A0A1G2NZG0_9BACT</name>
<dbReference type="EMBL" id="MHSH01000027">
    <property type="protein sequence ID" value="OHA41413.1"/>
    <property type="molecule type" value="Genomic_DNA"/>
</dbReference>
<reference evidence="1 2" key="1">
    <citation type="journal article" date="2016" name="Nat. Commun.">
        <title>Thousands of microbial genomes shed light on interconnected biogeochemical processes in an aquifer system.</title>
        <authorList>
            <person name="Anantharaman K."/>
            <person name="Brown C.T."/>
            <person name="Hug L.A."/>
            <person name="Sharon I."/>
            <person name="Castelle C.J."/>
            <person name="Probst A.J."/>
            <person name="Thomas B.C."/>
            <person name="Singh A."/>
            <person name="Wilkins M.J."/>
            <person name="Karaoz U."/>
            <person name="Brodie E.L."/>
            <person name="Williams K.H."/>
            <person name="Hubbard S.S."/>
            <person name="Banfield J.F."/>
        </authorList>
    </citation>
    <scope>NUCLEOTIDE SEQUENCE [LARGE SCALE GENOMIC DNA]</scope>
</reference>
<organism evidence="1 2">
    <name type="scientific">Candidatus Taylorbacteria bacterium RIFCSPLOWO2_02_FULL_46_40</name>
    <dbReference type="NCBI Taxonomy" id="1802329"/>
    <lineage>
        <taxon>Bacteria</taxon>
        <taxon>Candidatus Tayloriibacteriota</taxon>
    </lineage>
</organism>
<evidence type="ECO:0000313" key="1">
    <source>
        <dbReference type="EMBL" id="OHA41413.1"/>
    </source>
</evidence>
<gene>
    <name evidence="1" type="ORF">A3H68_02195</name>
</gene>